<evidence type="ECO:0000313" key="5">
    <source>
        <dbReference type="Proteomes" id="UP000004407"/>
    </source>
</evidence>
<dbReference type="Proteomes" id="UP000004407">
    <property type="component" value="Unassembled WGS sequence"/>
</dbReference>
<dbReference type="AlphaFoldDB" id="G6AW56"/>
<reference evidence="4 5" key="1">
    <citation type="submission" date="2011-08" db="EMBL/GenBank/DDBJ databases">
        <authorList>
            <person name="Weinstock G."/>
            <person name="Sodergren E."/>
            <person name="Clifton S."/>
            <person name="Fulton L."/>
            <person name="Fulton B."/>
            <person name="Courtney L."/>
            <person name="Fronick C."/>
            <person name="Harrison M."/>
            <person name="Strong C."/>
            <person name="Farmer C."/>
            <person name="Delahaunty K."/>
            <person name="Markovic C."/>
            <person name="Hall O."/>
            <person name="Minx P."/>
            <person name="Tomlinson C."/>
            <person name="Mitreva M."/>
            <person name="Hou S."/>
            <person name="Chen J."/>
            <person name="Wollam A."/>
            <person name="Pepin K.H."/>
            <person name="Johnson M."/>
            <person name="Bhonagiri V."/>
            <person name="Zhang X."/>
            <person name="Suruliraj S."/>
            <person name="Warren W."/>
            <person name="Chinwalla A."/>
            <person name="Mardis E.R."/>
            <person name="Wilson R.K."/>
        </authorList>
    </citation>
    <scope>NUCLEOTIDE SEQUENCE [LARGE SCALE GENOMIC DNA]</scope>
    <source>
        <strain evidence="4 5">DSM 18206</strain>
    </source>
</reference>
<feature type="domain" description="Bacterial surface antigen (D15)" evidence="3">
    <location>
        <begin position="239"/>
        <end position="423"/>
    </location>
</feature>
<proteinExistence type="predicted"/>
<accession>G6AW56</accession>
<protein>
    <recommendedName>
        <fullName evidence="3">Bacterial surface antigen (D15) domain-containing protein</fullName>
    </recommendedName>
</protein>
<sequence>MLIYPSLLSQEYYLIINKKYEVMRPFKAILFLFLIALQPVWATEPFGFDTTFVASAATSEVAAVADTIAARPAKKKDIFSRFLAYFNDANKEKKNKRFDFSVIGGPHYSSDTKFGIGLVAAGLYRSDPTDSLSAPSNVSLFGDVSTVGFYMLGVRGTHKFPRDTHRLNYTVYFYSFPCYIWGWGYDMGNVDGNKSKMKRWQAQFKADWLIRTADNLFIGPTVDFDYVRGTKFDRVDLLGGERTETLNFGAGMTAIYDTRDNLTAPKRGMYIQFMQLMRPKFIGNKYNSYTTDFRIDGYTHLWKGATLAADFRTQFNFGDVEWSMLAQLGDSYSMRGYYQGRYRDNHKIETQVELRQHVWKRNGVVAWVGAGTIFPKFSKIQLKHILPNMGVGYRWEFKKNVNVRLDYGFGKSGQHSFIFNINEAF</sequence>
<dbReference type="Gene3D" id="2.40.160.50">
    <property type="entry name" value="membrane protein fhac: a member of the omp85/tpsb transporter family"/>
    <property type="match status" value="1"/>
</dbReference>
<dbReference type="HOGENOM" id="CLU_046092_1_0_10"/>
<dbReference type="EMBL" id="AFZZ01000080">
    <property type="protein sequence ID" value="EHJ41331.1"/>
    <property type="molecule type" value="Genomic_DNA"/>
</dbReference>
<dbReference type="GO" id="GO:0019867">
    <property type="term" value="C:outer membrane"/>
    <property type="evidence" value="ECO:0007669"/>
    <property type="project" value="InterPro"/>
</dbReference>
<dbReference type="Pfam" id="PF01103">
    <property type="entry name" value="Omp85"/>
    <property type="match status" value="1"/>
</dbReference>
<dbReference type="PATRIC" id="fig|1002367.3.peg.677"/>
<evidence type="ECO:0000256" key="1">
    <source>
        <dbReference type="ARBA" id="ARBA00004370"/>
    </source>
</evidence>
<evidence type="ECO:0000259" key="3">
    <source>
        <dbReference type="Pfam" id="PF01103"/>
    </source>
</evidence>
<evidence type="ECO:0000256" key="2">
    <source>
        <dbReference type="ARBA" id="ARBA00023136"/>
    </source>
</evidence>
<dbReference type="eggNOG" id="COG4775">
    <property type="taxonomic scope" value="Bacteria"/>
</dbReference>
<comment type="subcellular location">
    <subcellularLocation>
        <location evidence="1">Membrane</location>
    </subcellularLocation>
</comment>
<evidence type="ECO:0000313" key="4">
    <source>
        <dbReference type="EMBL" id="EHJ41331.1"/>
    </source>
</evidence>
<gene>
    <name evidence="4" type="ORF">HMPREF0673_00853</name>
</gene>
<comment type="caution">
    <text evidence="4">The sequence shown here is derived from an EMBL/GenBank/DDBJ whole genome shotgun (WGS) entry which is preliminary data.</text>
</comment>
<dbReference type="InterPro" id="IPR000184">
    <property type="entry name" value="Bac_surfAg_D15"/>
</dbReference>
<name>G6AW56_9BACT</name>
<keyword evidence="2" id="KW-0472">Membrane</keyword>
<organism evidence="4 5">
    <name type="scientific">Leyella stercorea DSM 18206</name>
    <dbReference type="NCBI Taxonomy" id="1002367"/>
    <lineage>
        <taxon>Bacteria</taxon>
        <taxon>Pseudomonadati</taxon>
        <taxon>Bacteroidota</taxon>
        <taxon>Bacteroidia</taxon>
        <taxon>Bacteroidales</taxon>
        <taxon>Prevotellaceae</taxon>
        <taxon>Leyella</taxon>
    </lineage>
</organism>